<comment type="caution">
    <text evidence="8">The sequence shown here is derived from an EMBL/GenBank/DDBJ whole genome shotgun (WGS) entry which is preliminary data.</text>
</comment>
<dbReference type="OMA" id="TWNCGIC"/>
<evidence type="ECO:0000256" key="6">
    <source>
        <dbReference type="SAM" id="MobiDB-lite"/>
    </source>
</evidence>
<name>A0A921UAN0_SORBI</name>
<evidence type="ECO:0000313" key="9">
    <source>
        <dbReference type="Proteomes" id="UP000807115"/>
    </source>
</evidence>
<keyword evidence="4" id="KW-0862">Zinc</keyword>
<dbReference type="EMBL" id="CM027686">
    <property type="protein sequence ID" value="KAG0523780.1"/>
    <property type="molecule type" value="Genomic_DNA"/>
</dbReference>
<reference evidence="8" key="1">
    <citation type="journal article" date="2019" name="BMC Genomics">
        <title>A new reference genome for Sorghum bicolor reveals high levels of sequence similarity between sweet and grain genotypes: implications for the genetics of sugar metabolism.</title>
        <authorList>
            <person name="Cooper E.A."/>
            <person name="Brenton Z.W."/>
            <person name="Flinn B.S."/>
            <person name="Jenkins J."/>
            <person name="Shu S."/>
            <person name="Flowers D."/>
            <person name="Luo F."/>
            <person name="Wang Y."/>
            <person name="Xia P."/>
            <person name="Barry K."/>
            <person name="Daum C."/>
            <person name="Lipzen A."/>
            <person name="Yoshinaga Y."/>
            <person name="Schmutz J."/>
            <person name="Saski C."/>
            <person name="Vermerris W."/>
            <person name="Kresovich S."/>
        </authorList>
    </citation>
    <scope>NUCLEOTIDE SEQUENCE</scope>
</reference>
<dbReference type="OrthoDB" id="434647at2759"/>
<dbReference type="Gramene" id="EES15063">
    <property type="protein sequence ID" value="EES15063"/>
    <property type="gene ID" value="SORBI_3007G141600"/>
</dbReference>
<dbReference type="AlphaFoldDB" id="A0A921UAN0"/>
<dbReference type="InterPro" id="IPR000690">
    <property type="entry name" value="Matrin/U1-C_Znf_C2H2"/>
</dbReference>
<dbReference type="SUPFAM" id="SSF57667">
    <property type="entry name" value="beta-beta-alpha zinc fingers"/>
    <property type="match status" value="3"/>
</dbReference>
<dbReference type="GO" id="GO:0008270">
    <property type="term" value="F:zinc ion binding"/>
    <property type="evidence" value="ECO:0007669"/>
    <property type="project" value="UniProtKB-KW"/>
</dbReference>
<dbReference type="Gene3D" id="3.30.160.60">
    <property type="entry name" value="Classic Zinc Finger"/>
    <property type="match status" value="3"/>
</dbReference>
<keyword evidence="5" id="KW-0539">Nucleus</keyword>
<dbReference type="Pfam" id="PF12874">
    <property type="entry name" value="zf-met"/>
    <property type="match status" value="2"/>
</dbReference>
<dbReference type="Proteomes" id="UP000807115">
    <property type="component" value="Chromosome 7"/>
</dbReference>
<dbReference type="PANTHER" id="PTHR47487">
    <property type="entry name" value="OS06G0651300 PROTEIN-RELATED"/>
    <property type="match status" value="1"/>
</dbReference>
<evidence type="ECO:0000256" key="5">
    <source>
        <dbReference type="ARBA" id="ARBA00023242"/>
    </source>
</evidence>
<protein>
    <recommendedName>
        <fullName evidence="7">Matrin-type domain-containing protein</fullName>
    </recommendedName>
</protein>
<dbReference type="KEGG" id="sbi:8077850"/>
<sequence>MEIVRRAAATARLGDDDYRLPDPSPPHGQMSVDALRRELVKESIIQEIIATELAEQRGLESEVPRELGLEHAGPVSLWTPAGLQLTTLPHHDTSPVRQRGLLHLGMPTLPESCLEEGLLTPGGMPVPRRSVKDRIDEWYRPPWHRISANEDALTEIEWARLPKKTFSGVKRKRTDETSEANNKRLPEKWICDLCHVNTSGEISFVEHCAGYRHQSNVADMEWAMETAEPTMIATAELYRSMHHNPTAWNCSICQVKCSGELDLNNHLNGRRHQENLGALWRESKEDEGESGSQEANLYEKKEPQLVDMNQRHSGWTCSICQANCTSESDLENHLRGRRHQQNVNAQLVEANSTTVAAHLGGKK</sequence>
<reference evidence="8" key="2">
    <citation type="submission" date="2020-10" db="EMBL/GenBank/DDBJ databases">
        <authorList>
            <person name="Cooper E.A."/>
            <person name="Brenton Z.W."/>
            <person name="Flinn B.S."/>
            <person name="Jenkins J."/>
            <person name="Shu S."/>
            <person name="Flowers D."/>
            <person name="Luo F."/>
            <person name="Wang Y."/>
            <person name="Xia P."/>
            <person name="Barry K."/>
            <person name="Daum C."/>
            <person name="Lipzen A."/>
            <person name="Yoshinaga Y."/>
            <person name="Schmutz J."/>
            <person name="Saski C."/>
            <person name="Vermerris W."/>
            <person name="Kresovich S."/>
        </authorList>
    </citation>
    <scope>NUCLEOTIDE SEQUENCE</scope>
</reference>
<dbReference type="InterPro" id="IPR013087">
    <property type="entry name" value="Znf_C2H2_type"/>
</dbReference>
<evidence type="ECO:0000313" key="8">
    <source>
        <dbReference type="EMBL" id="KAG0523780.1"/>
    </source>
</evidence>
<comment type="subcellular location">
    <subcellularLocation>
        <location evidence="1">Nucleus</location>
    </subcellularLocation>
</comment>
<dbReference type="SMART" id="SM00355">
    <property type="entry name" value="ZnF_C2H2"/>
    <property type="match status" value="3"/>
</dbReference>
<accession>A0A921UAN0</accession>
<dbReference type="PROSITE" id="PS00028">
    <property type="entry name" value="ZINC_FINGER_C2H2_1"/>
    <property type="match status" value="1"/>
</dbReference>
<dbReference type="GO" id="GO:0003676">
    <property type="term" value="F:nucleic acid binding"/>
    <property type="evidence" value="ECO:0007669"/>
    <property type="project" value="InterPro"/>
</dbReference>
<keyword evidence="3" id="KW-0863">Zinc-finger</keyword>
<dbReference type="PROSITE" id="PS50171">
    <property type="entry name" value="ZF_MATRIN"/>
    <property type="match status" value="1"/>
</dbReference>
<dbReference type="InterPro" id="IPR036236">
    <property type="entry name" value="Znf_C2H2_sf"/>
</dbReference>
<feature type="region of interest" description="Disordered" evidence="6">
    <location>
        <begin position="281"/>
        <end position="302"/>
    </location>
</feature>
<dbReference type="PANTHER" id="PTHR47487:SF4">
    <property type="entry name" value="OS08G0441900 PROTEIN"/>
    <property type="match status" value="1"/>
</dbReference>
<dbReference type="InterPro" id="IPR003604">
    <property type="entry name" value="Matrin/U1-like-C_Znf_C2H2"/>
</dbReference>
<keyword evidence="2" id="KW-0479">Metal-binding</keyword>
<evidence type="ECO:0000259" key="7">
    <source>
        <dbReference type="PROSITE" id="PS50171"/>
    </source>
</evidence>
<feature type="domain" description="Matrin-type" evidence="7">
    <location>
        <begin position="189"/>
        <end position="219"/>
    </location>
</feature>
<evidence type="ECO:0000256" key="4">
    <source>
        <dbReference type="ARBA" id="ARBA00022833"/>
    </source>
</evidence>
<organism evidence="8 9">
    <name type="scientific">Sorghum bicolor</name>
    <name type="common">Sorghum</name>
    <name type="synonym">Sorghum vulgare</name>
    <dbReference type="NCBI Taxonomy" id="4558"/>
    <lineage>
        <taxon>Eukaryota</taxon>
        <taxon>Viridiplantae</taxon>
        <taxon>Streptophyta</taxon>
        <taxon>Embryophyta</taxon>
        <taxon>Tracheophyta</taxon>
        <taxon>Spermatophyta</taxon>
        <taxon>Magnoliopsida</taxon>
        <taxon>Liliopsida</taxon>
        <taxon>Poales</taxon>
        <taxon>Poaceae</taxon>
        <taxon>PACMAD clade</taxon>
        <taxon>Panicoideae</taxon>
        <taxon>Andropogonodae</taxon>
        <taxon>Andropogoneae</taxon>
        <taxon>Sorghinae</taxon>
        <taxon>Sorghum</taxon>
    </lineage>
</organism>
<proteinExistence type="predicted"/>
<dbReference type="Gramene" id="OQU80539">
    <property type="protein sequence ID" value="OQU80539"/>
    <property type="gene ID" value="SORBI_3007G141600"/>
</dbReference>
<evidence type="ECO:0000256" key="1">
    <source>
        <dbReference type="ARBA" id="ARBA00004123"/>
    </source>
</evidence>
<dbReference type="GO" id="GO:0005634">
    <property type="term" value="C:nucleus"/>
    <property type="evidence" value="ECO:0007669"/>
    <property type="project" value="UniProtKB-SubCell"/>
</dbReference>
<evidence type="ECO:0000256" key="2">
    <source>
        <dbReference type="ARBA" id="ARBA00022723"/>
    </source>
</evidence>
<evidence type="ECO:0000256" key="3">
    <source>
        <dbReference type="ARBA" id="ARBA00022771"/>
    </source>
</evidence>
<dbReference type="SMART" id="SM00451">
    <property type="entry name" value="ZnF_U1"/>
    <property type="match status" value="3"/>
</dbReference>
<gene>
    <name evidence="8" type="ORF">BDA96_07G152300</name>
</gene>